<keyword evidence="2" id="KW-1185">Reference proteome</keyword>
<evidence type="ECO:0000313" key="1">
    <source>
        <dbReference type="EMBL" id="CDY60965.1"/>
    </source>
</evidence>
<reference evidence="1 2" key="1">
    <citation type="journal article" date="2014" name="Science">
        <title>Plant genetics. Early allopolyploid evolution in the post-Neolithic Brassica napus oilseed genome.</title>
        <authorList>
            <person name="Chalhoub B."/>
            <person name="Denoeud F."/>
            <person name="Liu S."/>
            <person name="Parkin I.A."/>
            <person name="Tang H."/>
            <person name="Wang X."/>
            <person name="Chiquet J."/>
            <person name="Belcram H."/>
            <person name="Tong C."/>
            <person name="Samans B."/>
            <person name="Correa M."/>
            <person name="Da Silva C."/>
            <person name="Just J."/>
            <person name="Falentin C."/>
            <person name="Koh C.S."/>
            <person name="Le Clainche I."/>
            <person name="Bernard M."/>
            <person name="Bento P."/>
            <person name="Noel B."/>
            <person name="Labadie K."/>
            <person name="Alberti A."/>
            <person name="Charles M."/>
            <person name="Arnaud D."/>
            <person name="Guo H."/>
            <person name="Daviaud C."/>
            <person name="Alamery S."/>
            <person name="Jabbari K."/>
            <person name="Zhao M."/>
            <person name="Edger P.P."/>
            <person name="Chelaifa H."/>
            <person name="Tack D."/>
            <person name="Lassalle G."/>
            <person name="Mestiri I."/>
            <person name="Schnel N."/>
            <person name="Le Paslier M.C."/>
            <person name="Fan G."/>
            <person name="Renault V."/>
            <person name="Bayer P.E."/>
            <person name="Golicz A.A."/>
            <person name="Manoli S."/>
            <person name="Lee T.H."/>
            <person name="Thi V.H."/>
            <person name="Chalabi S."/>
            <person name="Hu Q."/>
            <person name="Fan C."/>
            <person name="Tollenaere R."/>
            <person name="Lu Y."/>
            <person name="Battail C."/>
            <person name="Shen J."/>
            <person name="Sidebottom C.H."/>
            <person name="Wang X."/>
            <person name="Canaguier A."/>
            <person name="Chauveau A."/>
            <person name="Berard A."/>
            <person name="Deniot G."/>
            <person name="Guan M."/>
            <person name="Liu Z."/>
            <person name="Sun F."/>
            <person name="Lim Y.P."/>
            <person name="Lyons E."/>
            <person name="Town C.D."/>
            <person name="Bancroft I."/>
            <person name="Wang X."/>
            <person name="Meng J."/>
            <person name="Ma J."/>
            <person name="Pires J.C."/>
            <person name="King G.J."/>
            <person name="Brunel D."/>
            <person name="Delourme R."/>
            <person name="Renard M."/>
            <person name="Aury J.M."/>
            <person name="Adams K.L."/>
            <person name="Batley J."/>
            <person name="Snowdon R.J."/>
            <person name="Tost J."/>
            <person name="Edwards D."/>
            <person name="Zhou Y."/>
            <person name="Hua W."/>
            <person name="Sharpe A.G."/>
            <person name="Paterson A.H."/>
            <person name="Guan C."/>
            <person name="Wincker P."/>
        </authorList>
    </citation>
    <scope>NUCLEOTIDE SEQUENCE [LARGE SCALE GENOMIC DNA]</scope>
    <source>
        <strain evidence="2">cv. Darmor-bzh</strain>
    </source>
</reference>
<dbReference type="EMBL" id="LK033938">
    <property type="protein sequence ID" value="CDY60965.1"/>
    <property type="molecule type" value="Genomic_DNA"/>
</dbReference>
<organism evidence="1 2">
    <name type="scientific">Brassica napus</name>
    <name type="common">Rape</name>
    <dbReference type="NCBI Taxonomy" id="3708"/>
    <lineage>
        <taxon>Eukaryota</taxon>
        <taxon>Viridiplantae</taxon>
        <taxon>Streptophyta</taxon>
        <taxon>Embryophyta</taxon>
        <taxon>Tracheophyta</taxon>
        <taxon>Spermatophyta</taxon>
        <taxon>Magnoliopsida</taxon>
        <taxon>eudicotyledons</taxon>
        <taxon>Gunneridae</taxon>
        <taxon>Pentapetalae</taxon>
        <taxon>rosids</taxon>
        <taxon>malvids</taxon>
        <taxon>Brassicales</taxon>
        <taxon>Brassicaceae</taxon>
        <taxon>Brassiceae</taxon>
        <taxon>Brassica</taxon>
    </lineage>
</organism>
<evidence type="ECO:0000313" key="2">
    <source>
        <dbReference type="Proteomes" id="UP000028999"/>
    </source>
</evidence>
<gene>
    <name evidence="1" type="primary">BnaCnng37140D</name>
    <name evidence="1" type="ORF">GSBRNA2T00030334001</name>
</gene>
<name>A0A078J853_BRANA</name>
<dbReference type="PaxDb" id="3708-A0A078J853"/>
<sequence length="79" mass="9324">MVEQLIRLIVYSRSITRTHGLMLYRHFGRARSLRSDRTLVRARSLSSDRVGWTFGHYVATKPEHVFGRCVTILFELFVR</sequence>
<accession>A0A078J853</accession>
<protein>
    <submittedName>
        <fullName evidence="1">BnaCnng37140D protein</fullName>
    </submittedName>
</protein>
<dbReference type="AlphaFoldDB" id="A0A078J853"/>
<dbReference type="Proteomes" id="UP000028999">
    <property type="component" value="Unassembled WGS sequence"/>
</dbReference>
<proteinExistence type="predicted"/>
<dbReference type="Gramene" id="CDY60965">
    <property type="protein sequence ID" value="CDY60965"/>
    <property type="gene ID" value="GSBRNA2T00030334001"/>
</dbReference>